<dbReference type="AlphaFoldDB" id="A0A9Q0SWP9"/>
<dbReference type="Proteomes" id="UP001151532">
    <property type="component" value="Chromosome 9"/>
</dbReference>
<keyword evidence="3" id="KW-1185">Reference proteome</keyword>
<comment type="caution">
    <text evidence="2">The sequence shown here is derived from an EMBL/GenBank/DDBJ whole genome shotgun (WGS) entry which is preliminary data.</text>
</comment>
<sequence>MQEKRVSFASLGGNTSSGRSAMRNSDNPGTSKVWSSSSTLLLPS</sequence>
<feature type="compositionally biased region" description="Polar residues" evidence="1">
    <location>
        <begin position="12"/>
        <end position="44"/>
    </location>
</feature>
<gene>
    <name evidence="2" type="ORF">OIU79_014578</name>
</gene>
<reference evidence="2" key="1">
    <citation type="submission" date="2022-11" db="EMBL/GenBank/DDBJ databases">
        <authorList>
            <person name="Hyden B.L."/>
            <person name="Feng K."/>
            <person name="Yates T."/>
            <person name="Jawdy S."/>
            <person name="Smart L.B."/>
            <person name="Muchero W."/>
        </authorList>
    </citation>
    <scope>NUCLEOTIDE SEQUENCE</scope>
    <source>
        <tissue evidence="2">Shoot tip</tissue>
    </source>
</reference>
<dbReference type="EMBL" id="JAPFFK010000018">
    <property type="protein sequence ID" value="KAJ6692869.1"/>
    <property type="molecule type" value="Genomic_DNA"/>
</dbReference>
<protein>
    <submittedName>
        <fullName evidence="2">Uncharacterized protein</fullName>
    </submittedName>
</protein>
<organism evidence="2 3">
    <name type="scientific">Salix purpurea</name>
    <name type="common">Purple osier willow</name>
    <dbReference type="NCBI Taxonomy" id="77065"/>
    <lineage>
        <taxon>Eukaryota</taxon>
        <taxon>Viridiplantae</taxon>
        <taxon>Streptophyta</taxon>
        <taxon>Embryophyta</taxon>
        <taxon>Tracheophyta</taxon>
        <taxon>Spermatophyta</taxon>
        <taxon>Magnoliopsida</taxon>
        <taxon>eudicotyledons</taxon>
        <taxon>Gunneridae</taxon>
        <taxon>Pentapetalae</taxon>
        <taxon>rosids</taxon>
        <taxon>fabids</taxon>
        <taxon>Malpighiales</taxon>
        <taxon>Salicaceae</taxon>
        <taxon>Saliceae</taxon>
        <taxon>Salix</taxon>
    </lineage>
</organism>
<evidence type="ECO:0000256" key="1">
    <source>
        <dbReference type="SAM" id="MobiDB-lite"/>
    </source>
</evidence>
<reference evidence="2" key="2">
    <citation type="journal article" date="2023" name="Int. J. Mol. Sci.">
        <title>De Novo Assembly and Annotation of 11 Diverse Shrub Willow (Salix) Genomes Reveals Novel Gene Organization in Sex-Linked Regions.</title>
        <authorList>
            <person name="Hyden B."/>
            <person name="Feng K."/>
            <person name="Yates T.B."/>
            <person name="Jawdy S."/>
            <person name="Cereghino C."/>
            <person name="Smart L.B."/>
            <person name="Muchero W."/>
        </authorList>
    </citation>
    <scope>NUCLEOTIDE SEQUENCE</scope>
    <source>
        <tissue evidence="2">Shoot tip</tissue>
    </source>
</reference>
<name>A0A9Q0SWP9_SALPP</name>
<accession>A0A9Q0SWP9</accession>
<proteinExistence type="predicted"/>
<evidence type="ECO:0000313" key="3">
    <source>
        <dbReference type="Proteomes" id="UP001151532"/>
    </source>
</evidence>
<evidence type="ECO:0000313" key="2">
    <source>
        <dbReference type="EMBL" id="KAJ6692869.1"/>
    </source>
</evidence>
<feature type="region of interest" description="Disordered" evidence="1">
    <location>
        <begin position="1"/>
        <end position="44"/>
    </location>
</feature>